<feature type="region of interest" description="Disordered" evidence="9">
    <location>
        <begin position="1120"/>
        <end position="1175"/>
    </location>
</feature>
<dbReference type="InterPro" id="IPR011989">
    <property type="entry name" value="ARM-like"/>
</dbReference>
<feature type="compositionally biased region" description="Basic residues" evidence="9">
    <location>
        <begin position="1531"/>
        <end position="1552"/>
    </location>
</feature>
<evidence type="ECO:0000256" key="5">
    <source>
        <dbReference type="ARBA" id="ARBA00023204"/>
    </source>
</evidence>
<evidence type="ECO:0000256" key="7">
    <source>
        <dbReference type="ARBA" id="ARBA00023306"/>
    </source>
</evidence>
<feature type="compositionally biased region" description="Basic and acidic residues" evidence="9">
    <location>
        <begin position="1557"/>
        <end position="1567"/>
    </location>
</feature>
<dbReference type="GO" id="GO:0035825">
    <property type="term" value="P:homologous recombination"/>
    <property type="evidence" value="ECO:0007669"/>
    <property type="project" value="UniProtKB-ARBA"/>
</dbReference>
<reference evidence="11" key="2">
    <citation type="submission" date="2025-08" db="UniProtKB">
        <authorList>
            <consortium name="RefSeq"/>
        </authorList>
    </citation>
    <scope>IDENTIFICATION</scope>
    <source>
        <tissue evidence="11">Etiolated seedlings</tissue>
    </source>
</reference>
<dbReference type="STRING" id="3827.A0A1S2XAK2"/>
<dbReference type="OrthoDB" id="200660at2759"/>
<proteinExistence type="predicted"/>
<dbReference type="KEGG" id="cam:101492582"/>
<keyword evidence="3" id="KW-0227">DNA damage</keyword>
<dbReference type="PANTHER" id="PTHR12663:SF67">
    <property type="entry name" value="HEAT"/>
    <property type="match status" value="1"/>
</dbReference>
<dbReference type="FunFam" id="1.25.10.10:FF:000420">
    <property type="entry name" value="Sister chromatid cohesion protein PDS5 isogeny B"/>
    <property type="match status" value="1"/>
</dbReference>
<accession>A0A1S2XAK2</accession>
<evidence type="ECO:0000256" key="8">
    <source>
        <dbReference type="SAM" id="Coils"/>
    </source>
</evidence>
<dbReference type="GO" id="GO:0000785">
    <property type="term" value="C:chromatin"/>
    <property type="evidence" value="ECO:0007669"/>
    <property type="project" value="TreeGrafter"/>
</dbReference>
<dbReference type="SUPFAM" id="SSF48371">
    <property type="entry name" value="ARM repeat"/>
    <property type="match status" value="1"/>
</dbReference>
<feature type="compositionally biased region" description="Polar residues" evidence="9">
    <location>
        <begin position="1625"/>
        <end position="1637"/>
    </location>
</feature>
<dbReference type="Gene3D" id="2.30.30.140">
    <property type="match status" value="1"/>
</dbReference>
<feature type="compositionally biased region" description="Basic residues" evidence="9">
    <location>
        <begin position="1671"/>
        <end position="1681"/>
    </location>
</feature>
<evidence type="ECO:0000256" key="9">
    <source>
        <dbReference type="SAM" id="MobiDB-lite"/>
    </source>
</evidence>
<dbReference type="InterPro" id="IPR016024">
    <property type="entry name" value="ARM-type_fold"/>
</dbReference>
<reference evidence="10" key="1">
    <citation type="journal article" date="2013" name="Nat. Biotechnol.">
        <title>Draft genome sequence of chickpea (Cicer arietinum) provides a resource for trait improvement.</title>
        <authorList>
            <person name="Varshney R.K."/>
            <person name="Song C."/>
            <person name="Saxena R.K."/>
            <person name="Azam S."/>
            <person name="Yu S."/>
            <person name="Sharpe A.G."/>
            <person name="Cannon S."/>
            <person name="Baek J."/>
            <person name="Rosen B.D."/>
            <person name="Tar'an B."/>
            <person name="Millan T."/>
            <person name="Zhang X."/>
            <person name="Ramsay L.D."/>
            <person name="Iwata A."/>
            <person name="Wang Y."/>
            <person name="Nelson W."/>
            <person name="Farmer A.D."/>
            <person name="Gaur P.M."/>
            <person name="Soderlund C."/>
            <person name="Penmetsa R.V."/>
            <person name="Xu C."/>
            <person name="Bharti A.K."/>
            <person name="He W."/>
            <person name="Winter P."/>
            <person name="Zhao S."/>
            <person name="Hane J.K."/>
            <person name="Carrasquilla-Garcia N."/>
            <person name="Condie J.A."/>
            <person name="Upadhyaya H.D."/>
            <person name="Luo M.C."/>
            <person name="Thudi M."/>
            <person name="Gowda C.L."/>
            <person name="Singh N.P."/>
            <person name="Lichtenzveig J."/>
            <person name="Gali K.K."/>
            <person name="Rubio J."/>
            <person name="Nadarajan N."/>
            <person name="Dolezel J."/>
            <person name="Bansal K.C."/>
            <person name="Xu X."/>
            <person name="Edwards D."/>
            <person name="Zhang G."/>
            <person name="Kahl G."/>
            <person name="Gil J."/>
            <person name="Singh K.B."/>
            <person name="Datta S.K."/>
            <person name="Jackson S.A."/>
            <person name="Wang J."/>
            <person name="Cook D.R."/>
        </authorList>
    </citation>
    <scope>NUCLEOTIDE SEQUENCE [LARGE SCALE GENOMIC DNA]</scope>
    <source>
        <strain evidence="10">cv. CDC Frontier</strain>
    </source>
</reference>
<sequence length="1681" mass="188287">MDQKPHLQLKELGSKLEILPSSTEPLIELLKQAAACLTDMDQSPSASALESMKPFLNAIVKPELLKHQDSDIKLLVATCVCEITRITAPEAPYSDDVLKDIFQLIVSTFSGLSDIGGPSFGQEVAMLETLAKYRSCVVMLDLECDDLVNEMFSTFFAVARDDHPESVLSSMQNVMAVLLEESEDVHEDLLSILLSTLGRDKRDVTAAARKLSMDVIQQCIGTLEPSIKQFFLSLVLGESKTVNSQVEYLEVLYDVCCCAPQILSGVLPYVTGELQSDKLETRLKAVNLVGDIIALPGTSIVEAFQPILSEFLKRLTDSDFGVRMSVLEHVKSSLLSNPHRAEASHIISAVCDRLLDFDENFRKQVVAVICDVACHALHAVPPEAVNLVAERLHDKSQLVKKYTMERLAEIYRTFCEKSSDTVNPGGYDWIPGKILRCFYDKEFRSDTIESVLCGSLFPSEFSINDMVKHWVDIFSGLDKVEVKALENILEQKQRLQEELHKYLALRQNSQDKENPEVQKKIAFCFRVMSRSFAEPTKAEESFQILDQLNDTNIWKILTNLIDPNTSFHQTRAYRDDLIKILGENHQLNEFLNTLYFKCSYLLFNKEHATAVLSEVIRYKSAENDQRIQSCMKILVIVARFSPHFFNGSEEELVKLLKDNNNDMIKEGILNVLATAGGTIREQLAVTSSSVDLMLERLCLEGSRRQAKYAVHALAAITKDDGLKSLSVLYKRLVGMLEEKTHLPTVLQSLGCIAQTAMPVFETRESEIEEFIINKILKSDGKDDHTGAAWDDKSDICVLKIYGIKTVVKSYLPVKDALVRPGIDGLLDILRNMLSYGEISKDIKSSSVDKAHLRLASAKAVLRLARLWDHKIPVDIFHLTLRASEIGFPQAKKVFLSKVHQYIKDHLLEAKYACAFIFDIFRSKPEEFAEEKQNLTDIIHMHHQARVGQLSGQSDANSLTNYPEYILPYLVHALANLSCPNIDECKDAKAYNTIYRQLHLVLSMLVQRDEDAKFEVTTDKEKKVISAITSIFQSIKHSEDVVDASKSKNSHAICELGLAITKRLVQKDVDIQGLSHSISLPPTLYKAREKENDLTASEVKTWLADESVLAQFESVELEMVPSQSAEDHALKDSEKDRNEMPIGKIIKKIRSQGTKGKKVKKSKSKSKSKSMTTETKKADDDFDILNMVREINLGNLGISTITESRNGHEHSLSKKVQKDPDLLTIKKRKVGEETLVPAPKRRRSSITHAKSRSSSSSKVSQRVSGEVPSGVKLQFDSEINPDTGSKNMQRKLIKGKEPSLEQKIKASESYHVDESDKYEEHDIKGPGKLKTTDETENDEFKSSLGSTKRPKRKSIGGLTKCMTKKGESDAEDLIDCRIKVWWPLDKKFYEGTVQSYDSLKRKHVVLYDDGEVEKLYLEKERWEVIDGDYKSSKKLKPSNSPSLREASTGKKQRSSRGSASKKTTKIVNGKQSPSKHAKRGQKKASKTNFHEEGASESSELPNPEETAISEAEFNSGGSEGEQDDGGSDVIVTKKKKPNKKAKSVSRGKRRKTGKSSSNKKEPNDKRQEPDEEKQDSAEGLSEDRESSPQEVQNDEEERSSKEREVDESRGALRENVNGKEVLAPEGNQNESGEQSSPSREVKKPLEGPTSLDGAGFAEVPDDEPLSKWKSPSGKKRSSGKKQ</sequence>
<evidence type="ECO:0000313" key="10">
    <source>
        <dbReference type="Proteomes" id="UP000087171"/>
    </source>
</evidence>
<feature type="region of interest" description="Disordered" evidence="9">
    <location>
        <begin position="1430"/>
        <end position="1681"/>
    </location>
</feature>
<evidence type="ECO:0000313" key="11">
    <source>
        <dbReference type="RefSeq" id="XP_004486353.1"/>
    </source>
</evidence>
<keyword evidence="10" id="KW-1185">Reference proteome</keyword>
<dbReference type="Proteomes" id="UP000087171">
    <property type="component" value="Chromosome Ca1"/>
</dbReference>
<dbReference type="CDD" id="cd20404">
    <property type="entry name" value="Tudor_Agenet_AtEML-like"/>
    <property type="match status" value="1"/>
</dbReference>
<keyword evidence="7" id="KW-0131">Cell cycle</keyword>
<dbReference type="RefSeq" id="XP_004486353.1">
    <property type="nucleotide sequence ID" value="XM_004486296.2"/>
</dbReference>
<gene>
    <name evidence="11" type="primary">LOC101492582</name>
</gene>
<dbReference type="GO" id="GO:0007064">
    <property type="term" value="P:mitotic sister chromatid cohesion"/>
    <property type="evidence" value="ECO:0007669"/>
    <property type="project" value="InterPro"/>
</dbReference>
<dbReference type="GO" id="GO:0006281">
    <property type="term" value="P:DNA repair"/>
    <property type="evidence" value="ECO:0007669"/>
    <property type="project" value="UniProtKB-KW"/>
</dbReference>
<dbReference type="Gene3D" id="1.25.10.10">
    <property type="entry name" value="Leucine-rich Repeat Variant"/>
    <property type="match status" value="1"/>
</dbReference>
<feature type="compositionally biased region" description="Low complexity" evidence="9">
    <location>
        <begin position="1251"/>
        <end position="1263"/>
    </location>
</feature>
<feature type="compositionally biased region" description="Basic and acidic residues" evidence="9">
    <location>
        <begin position="1124"/>
        <end position="1138"/>
    </location>
</feature>
<feature type="coiled-coil region" evidence="8">
    <location>
        <begin position="485"/>
        <end position="512"/>
    </location>
</feature>
<name>A0A1S2XAK2_CICAR</name>
<evidence type="ECO:0000256" key="2">
    <source>
        <dbReference type="ARBA" id="ARBA00022618"/>
    </source>
</evidence>
<dbReference type="Pfam" id="PF20168">
    <property type="entry name" value="PDS5"/>
    <property type="match status" value="1"/>
</dbReference>
<feature type="compositionally biased region" description="Polar residues" evidence="9">
    <location>
        <begin position="1454"/>
        <end position="1471"/>
    </location>
</feature>
<keyword evidence="8" id="KW-0175">Coiled coil</keyword>
<protein>
    <submittedName>
        <fullName evidence="11">Sister chromatid cohesion protein PDS5 homolog B-A</fullName>
    </submittedName>
</protein>
<feature type="compositionally biased region" description="Basic residues" evidence="9">
    <location>
        <begin position="1472"/>
        <end position="1484"/>
    </location>
</feature>
<feature type="region of interest" description="Disordered" evidence="9">
    <location>
        <begin position="1229"/>
        <end position="1354"/>
    </location>
</feature>
<keyword evidence="2" id="KW-0132">Cell division</keyword>
<dbReference type="GO" id="GO:0005634">
    <property type="term" value="C:nucleus"/>
    <property type="evidence" value="ECO:0007669"/>
    <property type="project" value="UniProtKB-SubCell"/>
</dbReference>
<feature type="compositionally biased region" description="Basic and acidic residues" evidence="9">
    <location>
        <begin position="1597"/>
        <end position="1611"/>
    </location>
</feature>
<dbReference type="CDD" id="cd19953">
    <property type="entry name" value="PDS5"/>
    <property type="match status" value="1"/>
</dbReference>
<keyword evidence="4" id="KW-0498">Mitosis</keyword>
<feature type="compositionally biased region" description="Basic residues" evidence="9">
    <location>
        <begin position="1238"/>
        <end position="1250"/>
    </location>
</feature>
<dbReference type="GO" id="GO:0051301">
    <property type="term" value="P:cell division"/>
    <property type="evidence" value="ECO:0007669"/>
    <property type="project" value="UniProtKB-KW"/>
</dbReference>
<dbReference type="eggNOG" id="KOG1525">
    <property type="taxonomic scope" value="Eukaryota"/>
</dbReference>
<feature type="compositionally biased region" description="Basic and acidic residues" evidence="9">
    <location>
        <begin position="1293"/>
        <end position="1340"/>
    </location>
</feature>
<keyword evidence="6" id="KW-0539">Nucleus</keyword>
<feature type="compositionally biased region" description="Basic residues" evidence="9">
    <location>
        <begin position="1144"/>
        <end position="1167"/>
    </location>
</feature>
<evidence type="ECO:0000256" key="4">
    <source>
        <dbReference type="ARBA" id="ARBA00022776"/>
    </source>
</evidence>
<dbReference type="GeneID" id="101492582"/>
<evidence type="ECO:0000256" key="3">
    <source>
        <dbReference type="ARBA" id="ARBA00022763"/>
    </source>
</evidence>
<evidence type="ECO:0000256" key="1">
    <source>
        <dbReference type="ARBA" id="ARBA00004123"/>
    </source>
</evidence>
<dbReference type="InterPro" id="IPR039776">
    <property type="entry name" value="Pds5"/>
</dbReference>
<organism evidence="10 11">
    <name type="scientific">Cicer arietinum</name>
    <name type="common">Chickpea</name>
    <name type="synonym">Garbanzo</name>
    <dbReference type="NCBI Taxonomy" id="3827"/>
    <lineage>
        <taxon>Eukaryota</taxon>
        <taxon>Viridiplantae</taxon>
        <taxon>Streptophyta</taxon>
        <taxon>Embryophyta</taxon>
        <taxon>Tracheophyta</taxon>
        <taxon>Spermatophyta</taxon>
        <taxon>Magnoliopsida</taxon>
        <taxon>eudicotyledons</taxon>
        <taxon>Gunneridae</taxon>
        <taxon>Pentapetalae</taxon>
        <taxon>rosids</taxon>
        <taxon>fabids</taxon>
        <taxon>Fabales</taxon>
        <taxon>Fabaceae</taxon>
        <taxon>Papilionoideae</taxon>
        <taxon>50 kb inversion clade</taxon>
        <taxon>NPAAA clade</taxon>
        <taxon>Hologalegina</taxon>
        <taxon>IRL clade</taxon>
        <taxon>Cicereae</taxon>
        <taxon>Cicer</taxon>
    </lineage>
</organism>
<dbReference type="PANTHER" id="PTHR12663">
    <property type="entry name" value="ANDROGEN INDUCED INHIBITOR OF PROLIFERATION AS3 / PDS5-RELATED"/>
    <property type="match status" value="1"/>
</dbReference>
<comment type="subcellular location">
    <subcellularLocation>
        <location evidence="1">Nucleus</location>
    </subcellularLocation>
</comment>
<evidence type="ECO:0000256" key="6">
    <source>
        <dbReference type="ARBA" id="ARBA00023242"/>
    </source>
</evidence>
<keyword evidence="5" id="KW-0234">DNA repair</keyword>
<dbReference type="PaxDb" id="3827-XP_004486353.1"/>